<dbReference type="AlphaFoldDB" id="A0A0D0CTQ2"/>
<accession>A0A0D0CTQ2</accession>
<feature type="compositionally biased region" description="Basic and acidic residues" evidence="1">
    <location>
        <begin position="76"/>
        <end position="127"/>
    </location>
</feature>
<sequence>MTDSVAAHPWSQFHLGTNAETSPTEVIERPGPSTVGVPKMVPSAVKVEEGKFKMSDVMPTEEGKEKEKVLGAGKEMGGDSRAVTREGKAKGKGKEKEVGEEMEVEKSKGKGKGKGKEVLEATAEKGMLKNKRKGRESNKDIRQARGCSQSMSQAPLPLKKSQLSKMYQTAGPSRPPHKKFNSMVIPLPSHSFAWSSMPPAHQSMQPKASPSTLPVFEDKEIANLQAQV</sequence>
<reference evidence="2 3" key="1">
    <citation type="submission" date="2014-04" db="EMBL/GenBank/DDBJ databases">
        <authorList>
            <consortium name="DOE Joint Genome Institute"/>
            <person name="Kuo A."/>
            <person name="Kohler A."/>
            <person name="Jargeat P."/>
            <person name="Nagy L.G."/>
            <person name="Floudas D."/>
            <person name="Copeland A."/>
            <person name="Barry K.W."/>
            <person name="Cichocki N."/>
            <person name="Veneault-Fourrey C."/>
            <person name="LaButti K."/>
            <person name="Lindquist E.A."/>
            <person name="Lipzen A."/>
            <person name="Lundell T."/>
            <person name="Morin E."/>
            <person name="Murat C."/>
            <person name="Sun H."/>
            <person name="Tunlid A."/>
            <person name="Henrissat B."/>
            <person name="Grigoriev I.V."/>
            <person name="Hibbett D.S."/>
            <person name="Martin F."/>
            <person name="Nordberg H.P."/>
            <person name="Cantor M.N."/>
            <person name="Hua S.X."/>
        </authorList>
    </citation>
    <scope>NUCLEOTIDE SEQUENCE [LARGE SCALE GENOMIC DNA]</scope>
    <source>
        <strain evidence="2 3">Ve08.2h10</strain>
    </source>
</reference>
<organism evidence="2 3">
    <name type="scientific">Paxillus rubicundulus Ve08.2h10</name>
    <dbReference type="NCBI Taxonomy" id="930991"/>
    <lineage>
        <taxon>Eukaryota</taxon>
        <taxon>Fungi</taxon>
        <taxon>Dikarya</taxon>
        <taxon>Basidiomycota</taxon>
        <taxon>Agaricomycotina</taxon>
        <taxon>Agaricomycetes</taxon>
        <taxon>Agaricomycetidae</taxon>
        <taxon>Boletales</taxon>
        <taxon>Paxilineae</taxon>
        <taxon>Paxillaceae</taxon>
        <taxon>Paxillus</taxon>
    </lineage>
</organism>
<dbReference type="Proteomes" id="UP000054538">
    <property type="component" value="Unassembled WGS sequence"/>
</dbReference>
<evidence type="ECO:0000313" key="2">
    <source>
        <dbReference type="EMBL" id="KIK78803.1"/>
    </source>
</evidence>
<evidence type="ECO:0000256" key="1">
    <source>
        <dbReference type="SAM" id="MobiDB-lite"/>
    </source>
</evidence>
<feature type="region of interest" description="Disordered" evidence="1">
    <location>
        <begin position="1"/>
        <end position="158"/>
    </location>
</feature>
<protein>
    <submittedName>
        <fullName evidence="2">Uncharacterized protein</fullName>
    </submittedName>
</protein>
<reference evidence="3" key="2">
    <citation type="submission" date="2015-01" db="EMBL/GenBank/DDBJ databases">
        <title>Evolutionary Origins and Diversification of the Mycorrhizal Mutualists.</title>
        <authorList>
            <consortium name="DOE Joint Genome Institute"/>
            <consortium name="Mycorrhizal Genomics Consortium"/>
            <person name="Kohler A."/>
            <person name="Kuo A."/>
            <person name="Nagy L.G."/>
            <person name="Floudas D."/>
            <person name="Copeland A."/>
            <person name="Barry K.W."/>
            <person name="Cichocki N."/>
            <person name="Veneault-Fourrey C."/>
            <person name="LaButti K."/>
            <person name="Lindquist E.A."/>
            <person name="Lipzen A."/>
            <person name="Lundell T."/>
            <person name="Morin E."/>
            <person name="Murat C."/>
            <person name="Riley R."/>
            <person name="Ohm R."/>
            <person name="Sun H."/>
            <person name="Tunlid A."/>
            <person name="Henrissat B."/>
            <person name="Grigoriev I.V."/>
            <person name="Hibbett D.S."/>
            <person name="Martin F."/>
        </authorList>
    </citation>
    <scope>NUCLEOTIDE SEQUENCE [LARGE SCALE GENOMIC DNA]</scope>
    <source>
        <strain evidence="3">Ve08.2h10</strain>
    </source>
</reference>
<dbReference type="EMBL" id="KN826469">
    <property type="protein sequence ID" value="KIK78803.1"/>
    <property type="molecule type" value="Genomic_DNA"/>
</dbReference>
<feature type="compositionally biased region" description="Polar residues" evidence="1">
    <location>
        <begin position="14"/>
        <end position="24"/>
    </location>
</feature>
<evidence type="ECO:0000313" key="3">
    <source>
        <dbReference type="Proteomes" id="UP000054538"/>
    </source>
</evidence>
<dbReference type="HOGENOM" id="CLU_1215130_0_0_1"/>
<dbReference type="InParanoid" id="A0A0D0CTQ2"/>
<gene>
    <name evidence="2" type="ORF">PAXRUDRAFT_16674</name>
</gene>
<name>A0A0D0CTQ2_9AGAM</name>
<proteinExistence type="predicted"/>
<keyword evidence="3" id="KW-1185">Reference proteome</keyword>